<dbReference type="AlphaFoldDB" id="A0A060XYI6"/>
<dbReference type="PaxDb" id="8022-A0A060XYI6"/>
<feature type="compositionally biased region" description="Basic and acidic residues" evidence="1">
    <location>
        <begin position="766"/>
        <end position="779"/>
    </location>
</feature>
<feature type="compositionally biased region" description="Polar residues" evidence="1">
    <location>
        <begin position="516"/>
        <end position="526"/>
    </location>
</feature>
<feature type="domain" description="FH2" evidence="2">
    <location>
        <begin position="950"/>
        <end position="1188"/>
    </location>
</feature>
<evidence type="ECO:0000313" key="4">
    <source>
        <dbReference type="Proteomes" id="UP000193380"/>
    </source>
</evidence>
<feature type="compositionally biased region" description="Pro residues" evidence="1">
    <location>
        <begin position="553"/>
        <end position="571"/>
    </location>
</feature>
<dbReference type="PANTHER" id="PTHR45920:SF3">
    <property type="entry name" value="FH1_FH2 DOMAIN-CONTAINING PROTEIN 3"/>
    <property type="match status" value="1"/>
</dbReference>
<reference evidence="3" key="2">
    <citation type="submission" date="2014-03" db="EMBL/GenBank/DDBJ databases">
        <authorList>
            <person name="Genoscope - CEA"/>
        </authorList>
    </citation>
    <scope>NUCLEOTIDE SEQUENCE</scope>
</reference>
<evidence type="ECO:0000313" key="3">
    <source>
        <dbReference type="EMBL" id="CDQ84322.1"/>
    </source>
</evidence>
<feature type="compositionally biased region" description="Basic and acidic residues" evidence="1">
    <location>
        <begin position="709"/>
        <end position="718"/>
    </location>
</feature>
<dbReference type="EMBL" id="FR906405">
    <property type="protein sequence ID" value="CDQ84322.1"/>
    <property type="molecule type" value="Genomic_DNA"/>
</dbReference>
<feature type="compositionally biased region" description="Polar residues" evidence="1">
    <location>
        <begin position="780"/>
        <end position="792"/>
    </location>
</feature>
<dbReference type="GO" id="GO:0051015">
    <property type="term" value="F:actin filament binding"/>
    <property type="evidence" value="ECO:0007669"/>
    <property type="project" value="TreeGrafter"/>
</dbReference>
<feature type="compositionally biased region" description="Basic residues" evidence="1">
    <location>
        <begin position="121"/>
        <end position="130"/>
    </location>
</feature>
<feature type="region of interest" description="Disordered" evidence="1">
    <location>
        <begin position="930"/>
        <end position="952"/>
    </location>
</feature>
<feature type="region of interest" description="Disordered" evidence="1">
    <location>
        <begin position="246"/>
        <end position="274"/>
    </location>
</feature>
<feature type="region of interest" description="Disordered" evidence="1">
    <location>
        <begin position="87"/>
        <end position="171"/>
    </location>
</feature>
<dbReference type="InterPro" id="IPR042201">
    <property type="entry name" value="FH2_Formin_sf"/>
</dbReference>
<dbReference type="GO" id="GO:0045214">
    <property type="term" value="P:sarcomere organization"/>
    <property type="evidence" value="ECO:0007669"/>
    <property type="project" value="TreeGrafter"/>
</dbReference>
<dbReference type="GO" id="GO:0055003">
    <property type="term" value="P:cardiac myofibril assembly"/>
    <property type="evidence" value="ECO:0007669"/>
    <property type="project" value="TreeGrafter"/>
</dbReference>
<feature type="compositionally biased region" description="Basic and acidic residues" evidence="1">
    <location>
        <begin position="461"/>
        <end position="475"/>
    </location>
</feature>
<feature type="compositionally biased region" description="Basic and acidic residues" evidence="1">
    <location>
        <begin position="581"/>
        <end position="596"/>
    </location>
</feature>
<feature type="compositionally biased region" description="Low complexity" evidence="1">
    <location>
        <begin position="131"/>
        <end position="149"/>
    </location>
</feature>
<dbReference type="SUPFAM" id="SSF101447">
    <property type="entry name" value="Formin homology 2 domain (FH2 domain)"/>
    <property type="match status" value="1"/>
</dbReference>
<feature type="region of interest" description="Disordered" evidence="1">
    <location>
        <begin position="287"/>
        <end position="314"/>
    </location>
</feature>
<dbReference type="PANTHER" id="PTHR45920">
    <property type="entry name" value="FORMIN HOMOLOGY 2 DOMAIN CONTAINING, ISOFORM I"/>
    <property type="match status" value="1"/>
</dbReference>
<evidence type="ECO:0000256" key="1">
    <source>
        <dbReference type="SAM" id="MobiDB-lite"/>
    </source>
</evidence>
<feature type="region of interest" description="Disordered" evidence="1">
    <location>
        <begin position="461"/>
        <end position="724"/>
    </location>
</feature>
<sequence length="1188" mass="132113">MLCGAGCKLWSNAMEILEEKDGVDTELLVYAMTLINKTLAGLPDQDSFYDVVDCLEEQGMEAMSQRHRSRKGTDLDLMEQFNIYETALRHEDGDDESQPPTVGRKNRRRASVGGTNDRRGLERRRSRRHSLQNGRGLTSAPASPSSPHSHGGHNGSFLPFGGQGIDDVSESGMATFHPATHSIILSTIKEEEEEEEEEEDEEDDESHDITETTRKGFHRYFRKTGFPPNRTSSSISFFQERESVAMASPMAPVSTPPRNTGSNPQDVSPSPRSTSLVIALGWGRLPGTAHPLGQQHSTSVPSSSSPSCSSSPSRGHTLLLSTVISSLKLNPTQVPRHIGHVMALPGRSQGVASASAPTTPVHRSQGVASAPTTPVHRTFATSGAPQLDSKSDRPSLGSLLSSSYRQHQESLTAERERRRQEREERLLKIEREERTRFNRDYMDKREETRQAREERYKCVERLAAEEYEKERERTRAPPRGRTEITLSLSPTPSSRSASPRCATPSSIASPEDAGTIPSQTSQTQGSEVDVEPSRDLQTRTTSPAPELIVSGPSPEPTEPPSQTPSQTPPAPAEEQAETETQTEKQEVAEVESKQEVLELVELAVDEQTQGKEQEESEEEEEGKEEERQSGNEVEGEEKVEVEGEEVEIEDVEVVEIEVEEEGEREQAASEEREVEERLVLLSEKERQNEEVNEKDNCSASSISSASSTLEREEREEKVNSNLEPGQCIKEEDVNGQCSKILNSKRFMLDMLYAQNKTTADEDEEKAGETEQTEKCKEGMETSSLEGQDGSSENVKKMEVQHLENQGSVRAAAEKFGDLVKSLLQPDKDKAPPAPSSSPLPPKKESDYIWDQLMAAPRELRIKEMDFTDLADEDDLDILDVDSVLMGSSDLMIPPPPPCLSTLPPPPPLGLFGCPPPPPVPGMMPPPPRFMPPGPTQPYPGSPQLSRGTGEPPLFQKKKKTIRLFWNEVRPMDGQYRNHKRCRESLWSKLEPVKVDTSKLEHLFETKSKELPVTKKTAVDGKRQEIIVLDSKRSNAINIGLTVLPPPRTIKTAILNFDEYALNKEGIEKILTMIPTEEEKQRIQDAQLVNPDVPLGSAEQFLLTLSSITELSARLQLWAFKMDYEVTEKVRAPPPFCHPCTNSYKWSHALPHTSYVYIIIIVGLCNTRENCENGFEYGLACRSSHTKVS</sequence>
<evidence type="ECO:0000259" key="2">
    <source>
        <dbReference type="PROSITE" id="PS51444"/>
    </source>
</evidence>
<organism evidence="3 4">
    <name type="scientific">Oncorhynchus mykiss</name>
    <name type="common">Rainbow trout</name>
    <name type="synonym">Salmo gairdneri</name>
    <dbReference type="NCBI Taxonomy" id="8022"/>
    <lineage>
        <taxon>Eukaryota</taxon>
        <taxon>Metazoa</taxon>
        <taxon>Chordata</taxon>
        <taxon>Craniata</taxon>
        <taxon>Vertebrata</taxon>
        <taxon>Euteleostomi</taxon>
        <taxon>Actinopterygii</taxon>
        <taxon>Neopterygii</taxon>
        <taxon>Teleostei</taxon>
        <taxon>Protacanthopterygii</taxon>
        <taxon>Salmoniformes</taxon>
        <taxon>Salmonidae</taxon>
        <taxon>Salmoninae</taxon>
        <taxon>Oncorhynchus</taxon>
    </lineage>
</organism>
<dbReference type="STRING" id="8022.A0A060XYI6"/>
<reference evidence="3" key="1">
    <citation type="journal article" date="2014" name="Nat. Commun.">
        <title>The rainbow trout genome provides novel insights into evolution after whole-genome duplication in vertebrates.</title>
        <authorList>
            <person name="Berthelot C."/>
            <person name="Brunet F."/>
            <person name="Chalopin D."/>
            <person name="Juanchich A."/>
            <person name="Bernard M."/>
            <person name="Noel B."/>
            <person name="Bento P."/>
            <person name="Da Silva C."/>
            <person name="Labadie K."/>
            <person name="Alberti A."/>
            <person name="Aury J.M."/>
            <person name="Louis A."/>
            <person name="Dehais P."/>
            <person name="Bardou P."/>
            <person name="Montfort J."/>
            <person name="Klopp C."/>
            <person name="Cabau C."/>
            <person name="Gaspin C."/>
            <person name="Thorgaard G.H."/>
            <person name="Boussaha M."/>
            <person name="Quillet E."/>
            <person name="Guyomard R."/>
            <person name="Galiana D."/>
            <person name="Bobe J."/>
            <person name="Volff J.N."/>
            <person name="Genet C."/>
            <person name="Wincker P."/>
            <person name="Jaillon O."/>
            <person name="Roest Crollius H."/>
            <person name="Guiguen Y."/>
        </authorList>
    </citation>
    <scope>NUCLEOTIDE SEQUENCE [LARGE SCALE GENOMIC DNA]</scope>
</reference>
<dbReference type="GO" id="GO:0005737">
    <property type="term" value="C:cytoplasm"/>
    <property type="evidence" value="ECO:0007669"/>
    <property type="project" value="TreeGrafter"/>
</dbReference>
<dbReference type="GO" id="GO:0030866">
    <property type="term" value="P:cortical actin cytoskeleton organization"/>
    <property type="evidence" value="ECO:0007669"/>
    <property type="project" value="TreeGrafter"/>
</dbReference>
<feature type="compositionally biased region" description="Basic and acidic residues" evidence="1">
    <location>
        <begin position="664"/>
        <end position="696"/>
    </location>
</feature>
<feature type="compositionally biased region" description="Polar residues" evidence="1">
    <location>
        <begin position="350"/>
        <end position="372"/>
    </location>
</feature>
<feature type="region of interest" description="Disordered" evidence="1">
    <location>
        <begin position="757"/>
        <end position="844"/>
    </location>
</feature>
<dbReference type="Proteomes" id="UP000193380">
    <property type="component" value="Unassembled WGS sequence"/>
</dbReference>
<name>A0A060XYI6_ONCMY</name>
<feature type="compositionally biased region" description="Low complexity" evidence="1">
    <location>
        <begin position="486"/>
        <end position="506"/>
    </location>
</feature>
<dbReference type="Gene3D" id="1.20.58.2220">
    <property type="entry name" value="Formin, FH2 domain"/>
    <property type="match status" value="1"/>
</dbReference>
<feature type="compositionally biased region" description="Acidic residues" evidence="1">
    <location>
        <begin position="190"/>
        <end position="206"/>
    </location>
</feature>
<gene>
    <name evidence="3" type="ORF">GSONMT00017943001</name>
</gene>
<accession>A0A060XYI6</accession>
<feature type="compositionally biased region" description="Low complexity" evidence="1">
    <location>
        <begin position="297"/>
        <end position="313"/>
    </location>
</feature>
<feature type="region of interest" description="Disordered" evidence="1">
    <location>
        <begin position="349"/>
        <end position="420"/>
    </location>
</feature>
<dbReference type="InterPro" id="IPR011989">
    <property type="entry name" value="ARM-like"/>
</dbReference>
<feature type="compositionally biased region" description="Low complexity" evidence="1">
    <location>
        <begin position="698"/>
        <end position="707"/>
    </location>
</feature>
<dbReference type="Gene3D" id="1.25.10.10">
    <property type="entry name" value="Leucine-rich Repeat Variant"/>
    <property type="match status" value="1"/>
</dbReference>
<feature type="compositionally biased region" description="Acidic residues" evidence="1">
    <location>
        <begin position="642"/>
        <end position="663"/>
    </location>
</feature>
<protein>
    <recommendedName>
        <fullName evidence="2">FH2 domain-containing protein</fullName>
    </recommendedName>
</protein>
<dbReference type="Pfam" id="PF02181">
    <property type="entry name" value="FH2"/>
    <property type="match status" value="1"/>
</dbReference>
<feature type="region of interest" description="Disordered" evidence="1">
    <location>
        <begin position="189"/>
        <end position="234"/>
    </location>
</feature>
<feature type="compositionally biased region" description="Acidic residues" evidence="1">
    <location>
        <begin position="614"/>
        <end position="623"/>
    </location>
</feature>
<feature type="compositionally biased region" description="Polar residues" evidence="1">
    <location>
        <begin position="256"/>
        <end position="274"/>
    </location>
</feature>
<dbReference type="InterPro" id="IPR015425">
    <property type="entry name" value="FH2_Formin"/>
</dbReference>
<dbReference type="InterPro" id="IPR016024">
    <property type="entry name" value="ARM-type_fold"/>
</dbReference>
<feature type="compositionally biased region" description="Pro residues" evidence="1">
    <location>
        <begin position="831"/>
        <end position="840"/>
    </location>
</feature>
<dbReference type="SUPFAM" id="SSF48371">
    <property type="entry name" value="ARM repeat"/>
    <property type="match status" value="1"/>
</dbReference>
<feature type="compositionally biased region" description="Basic and acidic residues" evidence="1">
    <location>
        <begin position="406"/>
        <end position="420"/>
    </location>
</feature>
<dbReference type="Pfam" id="PF24959">
    <property type="entry name" value="FH3_FHOD1-3"/>
    <property type="match status" value="1"/>
</dbReference>
<dbReference type="GO" id="GO:0005856">
    <property type="term" value="C:cytoskeleton"/>
    <property type="evidence" value="ECO:0007669"/>
    <property type="project" value="TreeGrafter"/>
</dbReference>
<feature type="compositionally biased region" description="Pro residues" evidence="1">
    <location>
        <begin position="930"/>
        <end position="940"/>
    </location>
</feature>
<proteinExistence type="predicted"/>
<dbReference type="PROSITE" id="PS51444">
    <property type="entry name" value="FH2"/>
    <property type="match status" value="1"/>
</dbReference>
<dbReference type="InterPro" id="IPR056771">
    <property type="entry name" value="FH3_FHOD1-3-like"/>
</dbReference>